<comment type="caution">
    <text evidence="2">The sequence shown here is derived from an EMBL/GenBank/DDBJ whole genome shotgun (WGS) entry which is preliminary data.</text>
</comment>
<evidence type="ECO:0000313" key="3">
    <source>
        <dbReference type="Proteomes" id="UP001500339"/>
    </source>
</evidence>
<feature type="transmembrane region" description="Helical" evidence="1">
    <location>
        <begin position="102"/>
        <end position="135"/>
    </location>
</feature>
<keyword evidence="1" id="KW-0812">Transmembrane</keyword>
<dbReference type="EMBL" id="BAAACF010000001">
    <property type="protein sequence ID" value="GAA0720957.1"/>
    <property type="molecule type" value="Genomic_DNA"/>
</dbReference>
<dbReference type="InterPro" id="IPR032531">
    <property type="entry name" value="DUF4956"/>
</dbReference>
<evidence type="ECO:0000256" key="1">
    <source>
        <dbReference type="SAM" id="Phobius"/>
    </source>
</evidence>
<gene>
    <name evidence="2" type="ORF">GCM10008905_10780</name>
</gene>
<feature type="transmembrane region" description="Helical" evidence="1">
    <location>
        <begin position="60"/>
        <end position="90"/>
    </location>
</feature>
<keyword evidence="3" id="KW-1185">Reference proteome</keyword>
<keyword evidence="1" id="KW-0472">Membrane</keyword>
<evidence type="ECO:0000313" key="2">
    <source>
        <dbReference type="EMBL" id="GAA0720957.1"/>
    </source>
</evidence>
<name>A0ABP3U2V7_9CLOT</name>
<reference evidence="3" key="1">
    <citation type="journal article" date="2019" name="Int. J. Syst. Evol. Microbiol.">
        <title>The Global Catalogue of Microorganisms (GCM) 10K type strain sequencing project: providing services to taxonomists for standard genome sequencing and annotation.</title>
        <authorList>
            <consortium name="The Broad Institute Genomics Platform"/>
            <consortium name="The Broad Institute Genome Sequencing Center for Infectious Disease"/>
            <person name="Wu L."/>
            <person name="Ma J."/>
        </authorList>
    </citation>
    <scope>NUCLEOTIDE SEQUENCE [LARGE SCALE GENOMIC DNA]</scope>
    <source>
        <strain evidence="3">JCM 1405</strain>
    </source>
</reference>
<sequence>MRNENLLNLLLNGASTFTIEIILINMSMSILFSLFIYFIYKISFNGVVYSQSFNVTIVMISLITSVIMMLIGSNLAISLGMVGALSIVRFRAAIKEPRDIAFLFWAIAVGLAAGIGAFLIAIIGSIAIAAVLLLFGNRLYKDYNYLLVVKGEDIKCEDINHILKEYKAPFKLRMKNTTKLYSELTYEITLKHVNADNLTEHFYTLENIREVHIVSYNGEVSV</sequence>
<organism evidence="2 3">
    <name type="scientific">Clostridium malenominatum</name>
    <dbReference type="NCBI Taxonomy" id="1539"/>
    <lineage>
        <taxon>Bacteria</taxon>
        <taxon>Bacillati</taxon>
        <taxon>Bacillota</taxon>
        <taxon>Clostridia</taxon>
        <taxon>Eubacteriales</taxon>
        <taxon>Clostridiaceae</taxon>
        <taxon>Clostridium</taxon>
    </lineage>
</organism>
<feature type="transmembrane region" description="Helical" evidence="1">
    <location>
        <begin position="21"/>
        <end position="40"/>
    </location>
</feature>
<dbReference type="RefSeq" id="WP_343767489.1">
    <property type="nucleotide sequence ID" value="NZ_BAAACF010000001.1"/>
</dbReference>
<accession>A0ABP3U2V7</accession>
<keyword evidence="1" id="KW-1133">Transmembrane helix</keyword>
<proteinExistence type="predicted"/>
<protein>
    <submittedName>
        <fullName evidence="2">DUF4956 domain-containing protein</fullName>
    </submittedName>
</protein>
<dbReference type="Pfam" id="PF16316">
    <property type="entry name" value="DUF4956"/>
    <property type="match status" value="1"/>
</dbReference>
<dbReference type="Proteomes" id="UP001500339">
    <property type="component" value="Unassembled WGS sequence"/>
</dbReference>